<dbReference type="AlphaFoldDB" id="F7VE85"/>
<comment type="caution">
    <text evidence="1">The sequence shown here is derived from an EMBL/GenBank/DDBJ whole genome shotgun (WGS) entry which is preliminary data.</text>
</comment>
<name>F7VE85_9PROT</name>
<evidence type="ECO:0000313" key="2">
    <source>
        <dbReference type="Proteomes" id="UP000004319"/>
    </source>
</evidence>
<accession>F7VE85</accession>
<gene>
    <name evidence="1" type="ORF">ATPR_1684</name>
</gene>
<dbReference type="EMBL" id="BABS01000045">
    <property type="protein sequence ID" value="GAA08680.1"/>
    <property type="molecule type" value="Genomic_DNA"/>
</dbReference>
<sequence>MTAPDLRINRFSSKKNGQSISVDPFWLALQSFSPRKAMRIKHPLFSVS</sequence>
<proteinExistence type="predicted"/>
<organism evidence="1 2">
    <name type="scientific">Acetobacter tropicalis NBRC 101654</name>
    <dbReference type="NCBI Taxonomy" id="749388"/>
    <lineage>
        <taxon>Bacteria</taxon>
        <taxon>Pseudomonadati</taxon>
        <taxon>Pseudomonadota</taxon>
        <taxon>Alphaproteobacteria</taxon>
        <taxon>Acetobacterales</taxon>
        <taxon>Acetobacteraceae</taxon>
        <taxon>Acetobacter</taxon>
    </lineage>
</organism>
<protein>
    <submittedName>
        <fullName evidence="1">Uncharacterized protein</fullName>
    </submittedName>
</protein>
<reference evidence="1 2" key="1">
    <citation type="journal article" date="2011" name="Biochem. Biophys. Res. Commun.">
        <title>Increased number of Arginine-based salt bridges contributes to the thermotolerance of thermotolerant acetic acid bacteria, Acetobacter tropicalis SKU1100.</title>
        <authorList>
            <person name="Matsutani M."/>
            <person name="Hirakawa H."/>
            <person name="Nishikura M."/>
            <person name="Soemphol W."/>
            <person name="Ali I.A.I."/>
            <person name="Yakushi T."/>
            <person name="Matsushita K."/>
        </authorList>
    </citation>
    <scope>NUCLEOTIDE SEQUENCE [LARGE SCALE GENOMIC DNA]</scope>
    <source>
        <strain evidence="1 2">NBRC 101654</strain>
    </source>
</reference>
<evidence type="ECO:0000313" key="1">
    <source>
        <dbReference type="EMBL" id="GAA08680.1"/>
    </source>
</evidence>
<dbReference type="Proteomes" id="UP000004319">
    <property type="component" value="Unassembled WGS sequence"/>
</dbReference>